<keyword evidence="2" id="KW-1185">Reference proteome</keyword>
<reference evidence="1" key="2">
    <citation type="submission" date="2022-01" db="EMBL/GenBank/DDBJ databases">
        <authorList>
            <person name="Yamashiro T."/>
            <person name="Shiraishi A."/>
            <person name="Satake H."/>
            <person name="Nakayama K."/>
        </authorList>
    </citation>
    <scope>NUCLEOTIDE SEQUENCE</scope>
</reference>
<dbReference type="Proteomes" id="UP001151760">
    <property type="component" value="Unassembled WGS sequence"/>
</dbReference>
<sequence length="153" mass="17156">MASRNGRLMWICLNIERSRSSSSSFFCFFNLDGKGRLDGLEGRPTDHLGTGRILLFYSIPLLSSDMELKRKNGRANGKNEKELSVLETDPDAFDGLLSASSSKRFLPAIARDSFCYRWQAALLSLQNSLSSSLRGFVNLLTVLRVMVTDLQNR</sequence>
<reference evidence="1" key="1">
    <citation type="journal article" date="2022" name="Int. J. Mol. Sci.">
        <title>Draft Genome of Tanacetum Coccineum: Genomic Comparison of Closely Related Tanacetum-Family Plants.</title>
        <authorList>
            <person name="Yamashiro T."/>
            <person name="Shiraishi A."/>
            <person name="Nakayama K."/>
            <person name="Satake H."/>
        </authorList>
    </citation>
    <scope>NUCLEOTIDE SEQUENCE</scope>
</reference>
<name>A0ABQ5B842_9ASTR</name>
<comment type="caution">
    <text evidence="1">The sequence shown here is derived from an EMBL/GenBank/DDBJ whole genome shotgun (WGS) entry which is preliminary data.</text>
</comment>
<gene>
    <name evidence="1" type="ORF">Tco_0858057</name>
</gene>
<organism evidence="1 2">
    <name type="scientific">Tanacetum coccineum</name>
    <dbReference type="NCBI Taxonomy" id="301880"/>
    <lineage>
        <taxon>Eukaryota</taxon>
        <taxon>Viridiplantae</taxon>
        <taxon>Streptophyta</taxon>
        <taxon>Embryophyta</taxon>
        <taxon>Tracheophyta</taxon>
        <taxon>Spermatophyta</taxon>
        <taxon>Magnoliopsida</taxon>
        <taxon>eudicotyledons</taxon>
        <taxon>Gunneridae</taxon>
        <taxon>Pentapetalae</taxon>
        <taxon>asterids</taxon>
        <taxon>campanulids</taxon>
        <taxon>Asterales</taxon>
        <taxon>Asteraceae</taxon>
        <taxon>Asteroideae</taxon>
        <taxon>Anthemideae</taxon>
        <taxon>Anthemidinae</taxon>
        <taxon>Tanacetum</taxon>
    </lineage>
</organism>
<evidence type="ECO:0000313" key="1">
    <source>
        <dbReference type="EMBL" id="GJT11015.1"/>
    </source>
</evidence>
<accession>A0ABQ5B842</accession>
<protein>
    <submittedName>
        <fullName evidence="1">Uncharacterized protein</fullName>
    </submittedName>
</protein>
<dbReference type="EMBL" id="BQNB010013033">
    <property type="protein sequence ID" value="GJT11015.1"/>
    <property type="molecule type" value="Genomic_DNA"/>
</dbReference>
<evidence type="ECO:0000313" key="2">
    <source>
        <dbReference type="Proteomes" id="UP001151760"/>
    </source>
</evidence>
<proteinExistence type="predicted"/>